<feature type="chain" id="PRO_5017930426" description="CTHRC1 C-terminal domain-containing protein" evidence="2">
    <location>
        <begin position="21"/>
        <end position="302"/>
    </location>
</feature>
<name>A0A3M6V3S8_POCDA</name>
<dbReference type="Proteomes" id="UP000275408">
    <property type="component" value="Unassembled WGS sequence"/>
</dbReference>
<keyword evidence="5" id="KW-1185">Reference proteome</keyword>
<dbReference type="OrthoDB" id="5968643at2759"/>
<dbReference type="Pfam" id="PF25815">
    <property type="entry name" value="CTHRC1_C"/>
    <property type="match status" value="1"/>
</dbReference>
<gene>
    <name evidence="4" type="ORF">pdam_00001451</name>
</gene>
<reference evidence="4 5" key="1">
    <citation type="journal article" date="2018" name="Sci. Rep.">
        <title>Comparative analysis of the Pocillopora damicornis genome highlights role of immune system in coral evolution.</title>
        <authorList>
            <person name="Cunning R."/>
            <person name="Bay R.A."/>
            <person name="Gillette P."/>
            <person name="Baker A.C."/>
            <person name="Traylor-Knowles N."/>
        </authorList>
    </citation>
    <scope>NUCLEOTIDE SEQUENCE [LARGE SCALE GENOMIC DNA]</scope>
    <source>
        <strain evidence="4">RSMAS</strain>
        <tissue evidence="4">Whole animal</tissue>
    </source>
</reference>
<dbReference type="EMBL" id="RCHS01000141">
    <property type="protein sequence ID" value="RMX60596.1"/>
    <property type="molecule type" value="Genomic_DNA"/>
</dbReference>
<sequence length="302" mass="32587">MQGVLPHFIIFVSLYSAAHANGDQGNASASSCKLREKVREGRSKKFYTVFLTQQACQSCQLVGIPGSNGVPGMPGNPGFPGRDGTKGERGSPGKRGAQGVAGIPGKIGPRGPEGPKGQMEEKGVNGTGIPGNIGPRGSKGFKGERGISGTKGQKGDAANIDSRQLANWKQCVWRAESNTDSGKIKECSFNKLYINTTLKVSYQGNIREYSHAKCNRWYFKFNGNECSGPMPIDSVLFNRWSSSPPSGIHHPHFFEGFCENLPQGTVRVELWVGKCARVPLGEAYTGWNSVSRIMIEEVPPPQ</sequence>
<feature type="region of interest" description="Disordered" evidence="1">
    <location>
        <begin position="68"/>
        <end position="157"/>
    </location>
</feature>
<accession>A0A3M6V3S8</accession>
<evidence type="ECO:0000313" key="5">
    <source>
        <dbReference type="Proteomes" id="UP000275408"/>
    </source>
</evidence>
<evidence type="ECO:0000256" key="2">
    <source>
        <dbReference type="SAM" id="SignalP"/>
    </source>
</evidence>
<keyword evidence="2" id="KW-0732">Signal</keyword>
<evidence type="ECO:0000256" key="1">
    <source>
        <dbReference type="SAM" id="MobiDB-lite"/>
    </source>
</evidence>
<comment type="caution">
    <text evidence="4">The sequence shown here is derived from an EMBL/GenBank/DDBJ whole genome shotgun (WGS) entry which is preliminary data.</text>
</comment>
<proteinExistence type="predicted"/>
<dbReference type="InterPro" id="IPR008160">
    <property type="entry name" value="Collagen"/>
</dbReference>
<evidence type="ECO:0000313" key="4">
    <source>
        <dbReference type="EMBL" id="RMX60596.1"/>
    </source>
</evidence>
<protein>
    <recommendedName>
        <fullName evidence="3">CTHRC1 C-terminal domain-containing protein</fullName>
    </recommendedName>
</protein>
<dbReference type="Pfam" id="PF01391">
    <property type="entry name" value="Collagen"/>
    <property type="match status" value="1"/>
</dbReference>
<dbReference type="PANTHER" id="PTHR24637">
    <property type="entry name" value="COLLAGEN"/>
    <property type="match status" value="1"/>
</dbReference>
<dbReference type="InterPro" id="IPR057873">
    <property type="entry name" value="CTHRC1_C"/>
</dbReference>
<dbReference type="STRING" id="46731.A0A3M6V3S8"/>
<feature type="signal peptide" evidence="2">
    <location>
        <begin position="1"/>
        <end position="20"/>
    </location>
</feature>
<feature type="domain" description="CTHRC1 C-terminal" evidence="3">
    <location>
        <begin position="166"/>
        <end position="295"/>
    </location>
</feature>
<organism evidence="4 5">
    <name type="scientific">Pocillopora damicornis</name>
    <name type="common">Cauliflower coral</name>
    <name type="synonym">Millepora damicornis</name>
    <dbReference type="NCBI Taxonomy" id="46731"/>
    <lineage>
        <taxon>Eukaryota</taxon>
        <taxon>Metazoa</taxon>
        <taxon>Cnidaria</taxon>
        <taxon>Anthozoa</taxon>
        <taxon>Hexacorallia</taxon>
        <taxon>Scleractinia</taxon>
        <taxon>Astrocoeniina</taxon>
        <taxon>Pocilloporidae</taxon>
        <taxon>Pocillopora</taxon>
    </lineage>
</organism>
<dbReference type="AlphaFoldDB" id="A0A3M6V3S8"/>
<evidence type="ECO:0000259" key="3">
    <source>
        <dbReference type="Pfam" id="PF25815"/>
    </source>
</evidence>